<reference evidence="1 2" key="1">
    <citation type="submission" date="2024-07" db="EMBL/GenBank/DDBJ databases">
        <authorList>
            <person name="Lee S."/>
            <person name="Kang M."/>
        </authorList>
    </citation>
    <scope>NUCLEOTIDE SEQUENCE [LARGE SCALE GENOMIC DNA]</scope>
    <source>
        <strain evidence="1 2">DS6</strain>
    </source>
</reference>
<organism evidence="1 2">
    <name type="scientific">Nocardioides eburneus</name>
    <dbReference type="NCBI Taxonomy" id="3231482"/>
    <lineage>
        <taxon>Bacteria</taxon>
        <taxon>Bacillati</taxon>
        <taxon>Actinomycetota</taxon>
        <taxon>Actinomycetes</taxon>
        <taxon>Propionibacteriales</taxon>
        <taxon>Nocardioidaceae</taxon>
        <taxon>Nocardioides</taxon>
    </lineage>
</organism>
<dbReference type="Proteomes" id="UP001556631">
    <property type="component" value="Unassembled WGS sequence"/>
</dbReference>
<gene>
    <name evidence="1" type="ORF">AB3X52_01815</name>
</gene>
<dbReference type="RefSeq" id="WP_367990988.1">
    <property type="nucleotide sequence ID" value="NZ_JBFPJR010000002.1"/>
</dbReference>
<keyword evidence="2" id="KW-1185">Reference proteome</keyword>
<evidence type="ECO:0000313" key="1">
    <source>
        <dbReference type="EMBL" id="MEX0426338.1"/>
    </source>
</evidence>
<name>A0ABV3STS2_9ACTN</name>
<dbReference type="EMBL" id="JBFPJR010000002">
    <property type="protein sequence ID" value="MEX0426338.1"/>
    <property type="molecule type" value="Genomic_DNA"/>
</dbReference>
<sequence length="64" mass="7043">MFQHHCTACDRTELIFPSQVHSLANTERGIEVRFECWCGAEQVMLTGRHVPSRQSAAADAVAAA</sequence>
<accession>A0ABV3STS2</accession>
<protein>
    <submittedName>
        <fullName evidence="1">Uncharacterized protein</fullName>
    </submittedName>
</protein>
<comment type="caution">
    <text evidence="1">The sequence shown here is derived from an EMBL/GenBank/DDBJ whole genome shotgun (WGS) entry which is preliminary data.</text>
</comment>
<proteinExistence type="predicted"/>
<evidence type="ECO:0000313" key="2">
    <source>
        <dbReference type="Proteomes" id="UP001556631"/>
    </source>
</evidence>